<protein>
    <recommendedName>
        <fullName evidence="3">2'-5' RNA ligase family protein</fullName>
    </recommendedName>
</protein>
<keyword evidence="2" id="KW-1185">Reference proteome</keyword>
<sequence length="218" mass="23912">MSPLPSHMRDRWLNRTEPGARAGTIYWHVLMRTYPGAQKAALNAQRILSGFPGFHMTPHEWLHMTTLTVGSTEEVSRQQMIQMLEGAQQILSHVEPIPVKLGKILYHPEAVMLAVHPAGALKPILNAAQKVTLTVTGRPGLIDGSHEWTPHMTVSYSTASQSADPIIAALGKTVGEYHVVVDALTLVVQWGAERLWDWEPVGTATLGSPRPSCRPKPA</sequence>
<dbReference type="EMBL" id="BAABJP010000039">
    <property type="protein sequence ID" value="GAA5168085.1"/>
    <property type="molecule type" value="Genomic_DNA"/>
</dbReference>
<evidence type="ECO:0008006" key="3">
    <source>
        <dbReference type="Google" id="ProtNLM"/>
    </source>
</evidence>
<name>A0ABP9QVS7_9PSEU</name>
<organism evidence="1 2">
    <name type="scientific">Pseudonocardia eucalypti</name>
    <dbReference type="NCBI Taxonomy" id="648755"/>
    <lineage>
        <taxon>Bacteria</taxon>
        <taxon>Bacillati</taxon>
        <taxon>Actinomycetota</taxon>
        <taxon>Actinomycetes</taxon>
        <taxon>Pseudonocardiales</taxon>
        <taxon>Pseudonocardiaceae</taxon>
        <taxon>Pseudonocardia</taxon>
    </lineage>
</organism>
<dbReference type="SUPFAM" id="SSF55144">
    <property type="entry name" value="LigT-like"/>
    <property type="match status" value="1"/>
</dbReference>
<proteinExistence type="predicted"/>
<dbReference type="Pfam" id="PF13563">
    <property type="entry name" value="2_5_RNA_ligase2"/>
    <property type="match status" value="1"/>
</dbReference>
<dbReference type="RefSeq" id="WP_425572287.1">
    <property type="nucleotide sequence ID" value="NZ_BAABJP010000039.1"/>
</dbReference>
<gene>
    <name evidence="1" type="ORF">GCM10023321_61680</name>
</gene>
<dbReference type="Gene3D" id="3.90.1140.10">
    <property type="entry name" value="Cyclic phosphodiesterase"/>
    <property type="match status" value="1"/>
</dbReference>
<reference evidence="2" key="1">
    <citation type="journal article" date="2019" name="Int. J. Syst. Evol. Microbiol.">
        <title>The Global Catalogue of Microorganisms (GCM) 10K type strain sequencing project: providing services to taxonomists for standard genome sequencing and annotation.</title>
        <authorList>
            <consortium name="The Broad Institute Genomics Platform"/>
            <consortium name="The Broad Institute Genome Sequencing Center for Infectious Disease"/>
            <person name="Wu L."/>
            <person name="Ma J."/>
        </authorList>
    </citation>
    <scope>NUCLEOTIDE SEQUENCE [LARGE SCALE GENOMIC DNA]</scope>
    <source>
        <strain evidence="2">JCM 18303</strain>
    </source>
</reference>
<evidence type="ECO:0000313" key="1">
    <source>
        <dbReference type="EMBL" id="GAA5168085.1"/>
    </source>
</evidence>
<dbReference type="Proteomes" id="UP001428817">
    <property type="component" value="Unassembled WGS sequence"/>
</dbReference>
<accession>A0ABP9QVS7</accession>
<evidence type="ECO:0000313" key="2">
    <source>
        <dbReference type="Proteomes" id="UP001428817"/>
    </source>
</evidence>
<comment type="caution">
    <text evidence="1">The sequence shown here is derived from an EMBL/GenBank/DDBJ whole genome shotgun (WGS) entry which is preliminary data.</text>
</comment>
<dbReference type="InterPro" id="IPR009097">
    <property type="entry name" value="Cyclic_Pdiesterase"/>
</dbReference>